<dbReference type="PROSITE" id="PS50995">
    <property type="entry name" value="HTH_MARR_2"/>
    <property type="match status" value="1"/>
</dbReference>
<evidence type="ECO:0000313" key="3">
    <source>
        <dbReference type="Proteomes" id="UP001501170"/>
    </source>
</evidence>
<dbReference type="PANTHER" id="PTHR33164">
    <property type="entry name" value="TRANSCRIPTIONAL REGULATOR, MARR FAMILY"/>
    <property type="match status" value="1"/>
</dbReference>
<dbReference type="InterPro" id="IPR000835">
    <property type="entry name" value="HTH_MarR-typ"/>
</dbReference>
<dbReference type="PANTHER" id="PTHR33164:SF57">
    <property type="entry name" value="MARR-FAMILY TRANSCRIPTIONAL REGULATOR"/>
    <property type="match status" value="1"/>
</dbReference>
<protein>
    <submittedName>
        <fullName evidence="2">MarR family transcriptional regulator</fullName>
    </submittedName>
</protein>
<dbReference type="EMBL" id="BAAARB010000011">
    <property type="protein sequence ID" value="GAA2382110.1"/>
    <property type="molecule type" value="Genomic_DNA"/>
</dbReference>
<feature type="domain" description="HTH marR-type" evidence="1">
    <location>
        <begin position="8"/>
        <end position="142"/>
    </location>
</feature>
<dbReference type="SMART" id="SM00347">
    <property type="entry name" value="HTH_MARR"/>
    <property type="match status" value="1"/>
</dbReference>
<comment type="caution">
    <text evidence="2">The sequence shown here is derived from an EMBL/GenBank/DDBJ whole genome shotgun (WGS) entry which is preliminary data.</text>
</comment>
<accession>A0ABN3HJK8</accession>
<keyword evidence="3" id="KW-1185">Reference proteome</keyword>
<organism evidence="2 3">
    <name type="scientific">Gordonia cholesterolivorans</name>
    <dbReference type="NCBI Taxonomy" id="559625"/>
    <lineage>
        <taxon>Bacteria</taxon>
        <taxon>Bacillati</taxon>
        <taxon>Actinomycetota</taxon>
        <taxon>Actinomycetes</taxon>
        <taxon>Mycobacteriales</taxon>
        <taxon>Gordoniaceae</taxon>
        <taxon>Gordonia</taxon>
    </lineage>
</organism>
<proteinExistence type="predicted"/>
<dbReference type="PRINTS" id="PR00598">
    <property type="entry name" value="HTHMARR"/>
</dbReference>
<gene>
    <name evidence="2" type="ORF">GCM10009855_22830</name>
</gene>
<sequence>MKATPEQLDEMFVALSRYTRLRDRALHTGIWNERNGSLETAAYRALFVLRNGPMRSRDLADRLVTDPSTTSRHVAQLVKEGFVRREAHPEDGRASQLVLTDDGREKVCEIAESRRRLVGETVEDWSAEEFEIFVRLLGRFVDAVETRIFPCTTKAD</sequence>
<dbReference type="InterPro" id="IPR036390">
    <property type="entry name" value="WH_DNA-bd_sf"/>
</dbReference>
<reference evidence="2 3" key="1">
    <citation type="journal article" date="2019" name="Int. J. Syst. Evol. Microbiol.">
        <title>The Global Catalogue of Microorganisms (GCM) 10K type strain sequencing project: providing services to taxonomists for standard genome sequencing and annotation.</title>
        <authorList>
            <consortium name="The Broad Institute Genomics Platform"/>
            <consortium name="The Broad Institute Genome Sequencing Center for Infectious Disease"/>
            <person name="Wu L."/>
            <person name="Ma J."/>
        </authorList>
    </citation>
    <scope>NUCLEOTIDE SEQUENCE [LARGE SCALE GENOMIC DNA]</scope>
    <source>
        <strain evidence="2 3">JCM 16227</strain>
    </source>
</reference>
<evidence type="ECO:0000259" key="1">
    <source>
        <dbReference type="PROSITE" id="PS50995"/>
    </source>
</evidence>
<name>A0ABN3HJK8_9ACTN</name>
<dbReference type="SUPFAM" id="SSF46785">
    <property type="entry name" value="Winged helix' DNA-binding domain"/>
    <property type="match status" value="1"/>
</dbReference>
<dbReference type="Gene3D" id="1.10.10.10">
    <property type="entry name" value="Winged helix-like DNA-binding domain superfamily/Winged helix DNA-binding domain"/>
    <property type="match status" value="1"/>
</dbReference>
<evidence type="ECO:0000313" key="2">
    <source>
        <dbReference type="EMBL" id="GAA2382110.1"/>
    </source>
</evidence>
<dbReference type="InterPro" id="IPR036388">
    <property type="entry name" value="WH-like_DNA-bd_sf"/>
</dbReference>
<dbReference type="CDD" id="cd00090">
    <property type="entry name" value="HTH_ARSR"/>
    <property type="match status" value="1"/>
</dbReference>
<dbReference type="InterPro" id="IPR039422">
    <property type="entry name" value="MarR/SlyA-like"/>
</dbReference>
<dbReference type="Proteomes" id="UP001501170">
    <property type="component" value="Unassembled WGS sequence"/>
</dbReference>
<dbReference type="InterPro" id="IPR011991">
    <property type="entry name" value="ArsR-like_HTH"/>
</dbReference>
<dbReference type="Pfam" id="PF12802">
    <property type="entry name" value="MarR_2"/>
    <property type="match status" value="1"/>
</dbReference>